<reference evidence="6 17" key="6">
    <citation type="submission" date="2021-01" db="EMBL/GenBank/DDBJ databases">
        <title>Genome sequencing of apramycin resistant K. pneumoniae.</title>
        <authorList>
            <person name="Chen L."/>
            <person name="Kreiswirth B."/>
        </authorList>
    </citation>
    <scope>NUCLEOTIDE SEQUENCE [LARGE SCALE GENOMIC DNA]</scope>
    <source>
        <strain evidence="6 17">59493</strain>
    </source>
</reference>
<evidence type="ECO:0000313" key="5">
    <source>
        <dbReference type="EMBL" id="QOU52047.1"/>
    </source>
</evidence>
<dbReference type="NCBIfam" id="NF033516">
    <property type="entry name" value="transpos_IS3"/>
    <property type="match status" value="1"/>
</dbReference>
<dbReference type="PROSITE" id="PS50994">
    <property type="entry name" value="INTEGRASE"/>
    <property type="match status" value="1"/>
</dbReference>
<reference evidence="2 16" key="5">
    <citation type="journal article" date="2020" name="Antibiotics">
        <title>Molecular Typing, Characterization of Antimicrobial Resistance, Virulence Profiling and Analysis of Whole-Genome Sequence of Clinical Klebsiella pneumoniae Isolates.</title>
        <authorList>
            <person name="Shelenkov A."/>
            <person name="Mikhaylova Y."/>
            <person name="Yanushevich Y."/>
            <person name="Samoilov A."/>
            <person name="Petrova L."/>
            <person name="Fomina V."/>
            <person name="Gusarov V."/>
            <person name="Zamyatin M."/>
            <person name="Shagin D."/>
            <person name="Akimkin V."/>
        </authorList>
    </citation>
    <scope>NUCLEOTIDE SEQUENCE [LARGE SCALE GENOMIC DNA]</scope>
    <source>
        <strain evidence="2 16">CriePir120</strain>
    </source>
</reference>
<evidence type="ECO:0000313" key="8">
    <source>
        <dbReference type="EMBL" id="QQZ71264.1"/>
    </source>
</evidence>
<dbReference type="Pfam" id="PF13276">
    <property type="entry name" value="HTH_21"/>
    <property type="match status" value="1"/>
</dbReference>
<dbReference type="PANTHER" id="PTHR46889">
    <property type="entry name" value="TRANSPOSASE INSF FOR INSERTION SEQUENCE IS3B-RELATED"/>
    <property type="match status" value="1"/>
</dbReference>
<reference evidence="11" key="2">
    <citation type="submission" date="2018-08" db="EMBL/GenBank/DDBJ databases">
        <title>Klebsiella pneumoniae genome sequencing and assembly.</title>
        <authorList>
            <person name="Martins R.C.R."/>
            <person name="Perdigao-Neto L.V."/>
            <person name="Costa S.F."/>
            <person name="Levin A.S.S."/>
        </authorList>
    </citation>
    <scope>NUCLEOTIDE SEQUENCE</scope>
    <source>
        <strain evidence="11">BC_5001</strain>
    </source>
</reference>
<dbReference type="EMBL" id="MPYG04000080">
    <property type="protein sequence ID" value="ROG98349.1"/>
    <property type="molecule type" value="Genomic_DNA"/>
</dbReference>
<evidence type="ECO:0000313" key="6">
    <source>
        <dbReference type="EMBL" id="QQZ69654.1"/>
    </source>
</evidence>
<dbReference type="Gene3D" id="3.30.420.10">
    <property type="entry name" value="Ribonuclease H-like superfamily/Ribonuclease H"/>
    <property type="match status" value="1"/>
</dbReference>
<evidence type="ECO:0000313" key="11">
    <source>
        <dbReference type="EMBL" id="RBZ15066.1"/>
    </source>
</evidence>
<dbReference type="InterPro" id="IPR001584">
    <property type="entry name" value="Integrase_cat-core"/>
</dbReference>
<dbReference type="EMBL" id="CP063008">
    <property type="protein sequence ID" value="QOU51489.1"/>
    <property type="molecule type" value="Genomic_DNA"/>
</dbReference>
<dbReference type="InterPro" id="IPR036397">
    <property type="entry name" value="RNaseH_sf"/>
</dbReference>
<gene>
    <name evidence="12" type="ORF">BL124_00010760</name>
    <name evidence="11" type="ORF">DM078_29925</name>
    <name evidence="13" type="ORF">FXN67_30905</name>
    <name evidence="5" type="ORF">GJJ08_001075</name>
    <name evidence="2" type="ORF">GJJ08_016200</name>
    <name evidence="3" type="ORF">GJJ08_019660</name>
    <name evidence="4" type="ORF">GJJ08_024795</name>
    <name evidence="10" type="ORF">JMZ77_01075</name>
    <name evidence="6" type="ORF">JMZ77_15585</name>
    <name evidence="7" type="ORF">JMZ77_19310</name>
    <name evidence="8" type="ORF">JMZ77_24400</name>
    <name evidence="9" type="ORF">JMZ77_24465</name>
</gene>
<dbReference type="SUPFAM" id="SSF53098">
    <property type="entry name" value="Ribonuclease H-like"/>
    <property type="match status" value="1"/>
</dbReference>
<dbReference type="Pfam" id="PF00665">
    <property type="entry name" value="rve"/>
    <property type="match status" value="1"/>
</dbReference>
<evidence type="ECO:0000313" key="17">
    <source>
        <dbReference type="Proteomes" id="UP000595568"/>
    </source>
</evidence>
<reference evidence="13 15" key="4">
    <citation type="submission" date="2019-08" db="EMBL/GenBank/DDBJ databases">
        <title>Phenotypic and genetic characterization of extended-spectrum b-lactamase-producing hypermucoviscous Klebsiella pneumoniae from Chile.</title>
        <authorList>
            <person name="Morales-Leon F."/>
            <person name="Caro C."/>
            <person name="Opazo-Capurro A."/>
            <person name="Lincopan N."/>
            <person name="Dominguez-Yevenes M."/>
            <person name="Lima C."/>
            <person name="Bello-Toledo H."/>
            <person name="Gonzalez-Rocha G."/>
        </authorList>
    </citation>
    <scope>NUCLEOTIDE SEQUENCE [LARGE SCALE GENOMIC DNA]</scope>
    <source>
        <strain evidence="13 15">UCO-494</strain>
    </source>
</reference>
<reference evidence="11" key="1">
    <citation type="submission" date="2018-07" db="EMBL/GenBank/DDBJ databases">
        <authorList>
            <person name="Martins R.C."/>
            <person name="Perdigao-Neto L.V."/>
            <person name="Costa S.F."/>
            <person name="Levin A.S.S."/>
        </authorList>
    </citation>
    <scope>NUCLEOTIDE SEQUENCE</scope>
    <source>
        <strain evidence="11">BC_5001</strain>
    </source>
</reference>
<dbReference type="Gene3D" id="1.10.10.10">
    <property type="entry name" value="Winged helix-like DNA-binding domain superfamily/Winged helix DNA-binding domain"/>
    <property type="match status" value="2"/>
</dbReference>
<dbReference type="Proteomes" id="UP000595568">
    <property type="component" value="Chromosome"/>
</dbReference>
<dbReference type="EMBL" id="CP068602">
    <property type="protein sequence ID" value="QQZ71276.1"/>
    <property type="molecule type" value="Genomic_DNA"/>
</dbReference>
<evidence type="ECO:0000259" key="1">
    <source>
        <dbReference type="PROSITE" id="PS50994"/>
    </source>
</evidence>
<dbReference type="GO" id="GO:0043565">
    <property type="term" value="F:sequence-specific DNA binding"/>
    <property type="evidence" value="ECO:0007669"/>
    <property type="project" value="InterPro"/>
</dbReference>
<dbReference type="Proteomes" id="UP000283322">
    <property type="component" value="Unassembled WGS sequence"/>
</dbReference>
<sequence>MAKPKYSPETKLAVVNHYLSGKDGEQSTADLFGIERTSVRRWVRAWQFHGAEGLTAKNNHYSDEFKLVVVRAVISDRLTMREAAARFNLSAEILVRRWLDVYNDAGAEGLLNIQCGRPGKMTKPKNIPPLTDKELEKLSPEELRAELRYLRAENAYPKKVESLGSERKKWQKALIISELRHEHALRDLLRAAGMSRSTWYYNMNALKQGDRYAGLKENIRKIYHYHKGRYGYRRITLALRKQGLRINHKTVQRLMAELSLRSVIRAKKYRAWKGRTGEAAPNILSRNFGASKANEKWVTDVTEFPVQGKKLYLSSVLDLFNREVIAYSLSERPVMEMVNTMLDGAFPKLRPGDAPLLHSDQGWHYRMRSYQERLKAHGMTQSMSRKGNCLDNAVMENFFGTLKSECFYLREFRSVSALRKAVEDYIHYYNNERISLKLKGLSPVEYRTQALRAA</sequence>
<dbReference type="SUPFAM" id="SSF48295">
    <property type="entry name" value="TrpR-like"/>
    <property type="match status" value="2"/>
</dbReference>
<dbReference type="InterPro" id="IPR036388">
    <property type="entry name" value="WH-like_DNA-bd_sf"/>
</dbReference>
<dbReference type="InterPro" id="IPR025948">
    <property type="entry name" value="HTH-like_dom"/>
</dbReference>
<dbReference type="GO" id="GO:0015074">
    <property type="term" value="P:DNA integration"/>
    <property type="evidence" value="ECO:0007669"/>
    <property type="project" value="InterPro"/>
</dbReference>
<reference evidence="12 14" key="3">
    <citation type="submission" date="2018-10" db="EMBL/GenBank/DDBJ databases">
        <authorList>
            <person name="Vanduin D."/>
            <person name="Fouts D."/>
            <person name="Wright M."/>
            <person name="Sutton G."/>
            <person name="Nguyen K."/>
            <person name="Kreiswirth B."/>
            <person name="Chen L."/>
            <person name="Rojas L."/>
            <person name="Hujer A."/>
            <person name="Hujer K."/>
            <person name="Bonomo R."/>
            <person name="Adams M."/>
        </authorList>
    </citation>
    <scope>NUCLEOTIDE SEQUENCE [LARGE SCALE GENOMIC DNA]</scope>
    <source>
        <strain evidence="12 14">CRK0165</strain>
    </source>
</reference>
<evidence type="ECO:0000313" key="10">
    <source>
        <dbReference type="EMBL" id="QQZ71833.1"/>
    </source>
</evidence>
<evidence type="ECO:0000313" key="16">
    <source>
        <dbReference type="Proteomes" id="UP000439817"/>
    </source>
</evidence>
<dbReference type="Proteomes" id="UP000253559">
    <property type="component" value="Unassembled WGS sequence"/>
</dbReference>
<evidence type="ECO:0000313" key="3">
    <source>
        <dbReference type="EMBL" id="QOU50538.1"/>
    </source>
</evidence>
<evidence type="ECO:0000313" key="7">
    <source>
        <dbReference type="EMBL" id="QQZ70326.1"/>
    </source>
</evidence>
<dbReference type="InterPro" id="IPR012337">
    <property type="entry name" value="RNaseH-like_sf"/>
</dbReference>
<dbReference type="Proteomes" id="UP000322977">
    <property type="component" value="Unassembled WGS sequence"/>
</dbReference>
<dbReference type="Pfam" id="PF13518">
    <property type="entry name" value="HTH_28"/>
    <property type="match status" value="2"/>
</dbReference>
<dbReference type="EMBL" id="CP063008">
    <property type="protein sequence ID" value="QOU52047.1"/>
    <property type="molecule type" value="Genomic_DNA"/>
</dbReference>
<evidence type="ECO:0000313" key="13">
    <source>
        <dbReference type="EMBL" id="TYL69759.1"/>
    </source>
</evidence>
<protein>
    <submittedName>
        <fullName evidence="12">IS3-like element ISKpn1 family transposase</fullName>
    </submittedName>
</protein>
<dbReference type="RefSeq" id="WP_085955125.1">
    <property type="nucleotide sequence ID" value="NZ_AP018671.1"/>
</dbReference>
<evidence type="ECO:0000313" key="9">
    <source>
        <dbReference type="EMBL" id="QQZ71276.1"/>
    </source>
</evidence>
<dbReference type="AlphaFoldDB" id="A0A2G8LSA4"/>
<dbReference type="InterPro" id="IPR055247">
    <property type="entry name" value="InsJ-like_HTH"/>
</dbReference>
<accession>A0A2G8LSA4</accession>
<dbReference type="EMBL" id="VSSY01000122">
    <property type="protein sequence ID" value="TYL69759.1"/>
    <property type="molecule type" value="Genomic_DNA"/>
</dbReference>
<dbReference type="InterPro" id="IPR048020">
    <property type="entry name" value="Transpos_IS3"/>
</dbReference>
<dbReference type="InterPro" id="IPR050900">
    <property type="entry name" value="Transposase_IS3/IS150/IS904"/>
</dbReference>
<dbReference type="PANTHER" id="PTHR46889:SF4">
    <property type="entry name" value="TRANSPOSASE INSO FOR INSERTION SEQUENCE ELEMENT IS911B-RELATED"/>
    <property type="match status" value="1"/>
</dbReference>
<dbReference type="EMBL" id="CP068602">
    <property type="protein sequence ID" value="QQZ71833.1"/>
    <property type="molecule type" value="Genomic_DNA"/>
</dbReference>
<dbReference type="EMBL" id="CP068602">
    <property type="protein sequence ID" value="QQZ71264.1"/>
    <property type="molecule type" value="Genomic_DNA"/>
</dbReference>
<name>A0A2G8LSA4_KLEPN</name>
<dbReference type="EMBL" id="CP068602">
    <property type="protein sequence ID" value="QQZ70326.1"/>
    <property type="molecule type" value="Genomic_DNA"/>
</dbReference>
<dbReference type="Pfam" id="PF13333">
    <property type="entry name" value="rve_2"/>
    <property type="match status" value="1"/>
</dbReference>
<dbReference type="InterPro" id="IPR010921">
    <property type="entry name" value="Trp_repressor/repl_initiator"/>
</dbReference>
<evidence type="ECO:0000313" key="12">
    <source>
        <dbReference type="EMBL" id="ROG98349.1"/>
    </source>
</evidence>
<dbReference type="EMBL" id="CP068602">
    <property type="protein sequence ID" value="QQZ69654.1"/>
    <property type="molecule type" value="Genomic_DNA"/>
</dbReference>
<evidence type="ECO:0000313" key="14">
    <source>
        <dbReference type="Proteomes" id="UP000283322"/>
    </source>
</evidence>
<proteinExistence type="predicted"/>
<dbReference type="Proteomes" id="UP000439817">
    <property type="component" value="Chromosome"/>
</dbReference>
<dbReference type="EMBL" id="QOHW01000083">
    <property type="protein sequence ID" value="RBZ15066.1"/>
    <property type="molecule type" value="Genomic_DNA"/>
</dbReference>
<feature type="domain" description="Integrase catalytic" evidence="1">
    <location>
        <begin position="277"/>
        <end position="451"/>
    </location>
</feature>
<dbReference type="EMBL" id="CP063008">
    <property type="protein sequence ID" value="QOU49908.1"/>
    <property type="molecule type" value="Genomic_DNA"/>
</dbReference>
<evidence type="ECO:0000313" key="15">
    <source>
        <dbReference type="Proteomes" id="UP000322977"/>
    </source>
</evidence>
<organism evidence="12 14">
    <name type="scientific">Klebsiella pneumoniae</name>
    <dbReference type="NCBI Taxonomy" id="573"/>
    <lineage>
        <taxon>Bacteria</taxon>
        <taxon>Pseudomonadati</taxon>
        <taxon>Pseudomonadota</taxon>
        <taxon>Gammaproteobacteria</taxon>
        <taxon>Enterobacterales</taxon>
        <taxon>Enterobacteriaceae</taxon>
        <taxon>Klebsiella/Raoultella group</taxon>
        <taxon>Klebsiella</taxon>
        <taxon>Klebsiella pneumoniae complex</taxon>
    </lineage>
</organism>
<evidence type="ECO:0000313" key="2">
    <source>
        <dbReference type="EMBL" id="QOU49908.1"/>
    </source>
</evidence>
<dbReference type="EMBL" id="CP063008">
    <property type="protein sequence ID" value="QOU50538.1"/>
    <property type="molecule type" value="Genomic_DNA"/>
</dbReference>
<evidence type="ECO:0000313" key="4">
    <source>
        <dbReference type="EMBL" id="QOU51489.1"/>
    </source>
</evidence>